<comment type="caution">
    <text evidence="1">The sequence shown here is derived from an EMBL/GenBank/DDBJ whole genome shotgun (WGS) entry which is preliminary data.</text>
</comment>
<gene>
    <name evidence="1" type="ORF">Syun_014162</name>
</gene>
<keyword evidence="2" id="KW-1185">Reference proteome</keyword>
<organism evidence="1 2">
    <name type="scientific">Stephania yunnanensis</name>
    <dbReference type="NCBI Taxonomy" id="152371"/>
    <lineage>
        <taxon>Eukaryota</taxon>
        <taxon>Viridiplantae</taxon>
        <taxon>Streptophyta</taxon>
        <taxon>Embryophyta</taxon>
        <taxon>Tracheophyta</taxon>
        <taxon>Spermatophyta</taxon>
        <taxon>Magnoliopsida</taxon>
        <taxon>Ranunculales</taxon>
        <taxon>Menispermaceae</taxon>
        <taxon>Menispermoideae</taxon>
        <taxon>Cissampelideae</taxon>
        <taxon>Stephania</taxon>
    </lineage>
</organism>
<dbReference type="AlphaFoldDB" id="A0AAP0JIZ8"/>
<reference evidence="1 2" key="1">
    <citation type="submission" date="2024-01" db="EMBL/GenBank/DDBJ databases">
        <title>Genome assemblies of Stephania.</title>
        <authorList>
            <person name="Yang L."/>
        </authorList>
    </citation>
    <scope>NUCLEOTIDE SEQUENCE [LARGE SCALE GENOMIC DNA]</scope>
    <source>
        <strain evidence="1">YNDBR</strain>
        <tissue evidence="1">Leaf</tissue>
    </source>
</reference>
<accession>A0AAP0JIZ8</accession>
<sequence>MVTMYLRYELLSGRYRYLPIECKLGALIRVRRYLIVERVRVGRHGARPKPEVRVGRLGARPKPESSGLLPRLNDFLVGTPCYLASLIDGLFTVLYIHAFLISFHSICMNSTALDIVNFVLDIVKCCVYVPLDLLTWARYSYV</sequence>
<protein>
    <submittedName>
        <fullName evidence="1">Uncharacterized protein</fullName>
    </submittedName>
</protein>
<proteinExistence type="predicted"/>
<dbReference type="EMBL" id="JBBNAF010000006">
    <property type="protein sequence ID" value="KAK9134832.1"/>
    <property type="molecule type" value="Genomic_DNA"/>
</dbReference>
<dbReference type="Proteomes" id="UP001420932">
    <property type="component" value="Unassembled WGS sequence"/>
</dbReference>
<evidence type="ECO:0000313" key="2">
    <source>
        <dbReference type="Proteomes" id="UP001420932"/>
    </source>
</evidence>
<name>A0AAP0JIZ8_9MAGN</name>
<evidence type="ECO:0000313" key="1">
    <source>
        <dbReference type="EMBL" id="KAK9134832.1"/>
    </source>
</evidence>